<sequence>MSDLSRYPPGIGLALARHVLDNGHLLVATPRNPAKTPELVKEVEANGNGSRWLTLDVDDPEAAGRLVRRLEGEDGISINVLVNNAGFAILQTVEHAVLPGMRRRRFGVIVYISTGSGLEARPSMSNYGSAKAAGDALIKTLAKEVAAFNIRAFYASLGAFQTKMGAPSGEGDPARATKAIFDLATAQGSDGKGREAKTLLPLGRDAAVRAQEVRDSLDHALDVFGDVANNVRCD</sequence>
<evidence type="ECO:0000313" key="3">
    <source>
        <dbReference type="EMBL" id="EPE06939.1"/>
    </source>
</evidence>
<dbReference type="eggNOG" id="KOG1205">
    <property type="taxonomic scope" value="Eukaryota"/>
</dbReference>
<name>S3C073_OPHP1</name>
<dbReference type="GO" id="GO:0016020">
    <property type="term" value="C:membrane"/>
    <property type="evidence" value="ECO:0007669"/>
    <property type="project" value="TreeGrafter"/>
</dbReference>
<keyword evidence="2" id="KW-0560">Oxidoreductase</keyword>
<dbReference type="EMBL" id="KE148152">
    <property type="protein sequence ID" value="EPE06939.1"/>
    <property type="molecule type" value="Genomic_DNA"/>
</dbReference>
<dbReference type="SUPFAM" id="SSF51735">
    <property type="entry name" value="NAD(P)-binding Rossmann-fold domains"/>
    <property type="match status" value="1"/>
</dbReference>
<dbReference type="OrthoDB" id="1933717at2759"/>
<dbReference type="HOGENOM" id="CLU_010194_2_9_1"/>
<proteinExistence type="inferred from homology"/>
<dbReference type="GO" id="GO:0016491">
    <property type="term" value="F:oxidoreductase activity"/>
    <property type="evidence" value="ECO:0007669"/>
    <property type="project" value="UniProtKB-KW"/>
</dbReference>
<accession>S3C073</accession>
<dbReference type="Pfam" id="PF00106">
    <property type="entry name" value="adh_short"/>
    <property type="match status" value="2"/>
</dbReference>
<dbReference type="PANTHER" id="PTHR44196:SF1">
    <property type="entry name" value="DEHYDROGENASE_REDUCTASE SDR FAMILY MEMBER 7B"/>
    <property type="match status" value="1"/>
</dbReference>
<dbReference type="Proteomes" id="UP000016923">
    <property type="component" value="Unassembled WGS sequence"/>
</dbReference>
<protein>
    <submittedName>
        <fullName evidence="3">Short-chain dehydrogenase</fullName>
    </submittedName>
</protein>
<dbReference type="VEuPathDB" id="FungiDB:F503_03366"/>
<evidence type="ECO:0000256" key="2">
    <source>
        <dbReference type="ARBA" id="ARBA00023002"/>
    </source>
</evidence>
<dbReference type="PRINTS" id="PR00081">
    <property type="entry name" value="GDHRDH"/>
</dbReference>
<dbReference type="InterPro" id="IPR002347">
    <property type="entry name" value="SDR_fam"/>
</dbReference>
<dbReference type="InterPro" id="IPR036291">
    <property type="entry name" value="NAD(P)-bd_dom_sf"/>
</dbReference>
<dbReference type="AlphaFoldDB" id="S3C073"/>
<dbReference type="Gene3D" id="3.40.50.720">
    <property type="entry name" value="NAD(P)-binding Rossmann-like Domain"/>
    <property type="match status" value="2"/>
</dbReference>
<dbReference type="OMA" id="KAMKAVY"/>
<comment type="similarity">
    <text evidence="1">Belongs to the short-chain dehydrogenases/reductases (SDR) family.</text>
</comment>
<organism evidence="3 4">
    <name type="scientific">Ophiostoma piceae (strain UAMH 11346)</name>
    <name type="common">Sap stain fungus</name>
    <dbReference type="NCBI Taxonomy" id="1262450"/>
    <lineage>
        <taxon>Eukaryota</taxon>
        <taxon>Fungi</taxon>
        <taxon>Dikarya</taxon>
        <taxon>Ascomycota</taxon>
        <taxon>Pezizomycotina</taxon>
        <taxon>Sordariomycetes</taxon>
        <taxon>Sordariomycetidae</taxon>
        <taxon>Ophiostomatales</taxon>
        <taxon>Ophiostomataceae</taxon>
        <taxon>Ophiostoma</taxon>
    </lineage>
</organism>
<gene>
    <name evidence="3" type="ORF">F503_03366</name>
</gene>
<evidence type="ECO:0000313" key="4">
    <source>
        <dbReference type="Proteomes" id="UP000016923"/>
    </source>
</evidence>
<dbReference type="PANTHER" id="PTHR44196">
    <property type="entry name" value="DEHYDROGENASE/REDUCTASE SDR FAMILY MEMBER 7B"/>
    <property type="match status" value="1"/>
</dbReference>
<keyword evidence="4" id="KW-1185">Reference proteome</keyword>
<reference evidence="3 4" key="1">
    <citation type="journal article" date="2013" name="BMC Genomics">
        <title>The genome and transcriptome of the pine saprophyte Ophiostoma piceae, and a comparison with the bark beetle-associated pine pathogen Grosmannia clavigera.</title>
        <authorList>
            <person name="Haridas S."/>
            <person name="Wang Y."/>
            <person name="Lim L."/>
            <person name="Massoumi Alamouti S."/>
            <person name="Jackman S."/>
            <person name="Docking R."/>
            <person name="Robertson G."/>
            <person name="Birol I."/>
            <person name="Bohlmann J."/>
            <person name="Breuil C."/>
        </authorList>
    </citation>
    <scope>NUCLEOTIDE SEQUENCE [LARGE SCALE GENOMIC DNA]</scope>
    <source>
        <strain evidence="3 4">UAMH 11346</strain>
    </source>
</reference>
<dbReference type="STRING" id="1262450.S3C073"/>
<evidence type="ECO:0000256" key="1">
    <source>
        <dbReference type="ARBA" id="ARBA00006484"/>
    </source>
</evidence>